<sequence>MDAVVASLAKDLAVLSAKKAASGISALFTANRLKKNIDEMCNSYEEIINELIQDRSQAIAIAQAYQAELERYTISDDDIKHLHNTIAHALNLLSQFSPDSNIDGLESISSLISVDTLKAMQLLGFNYKTAIGEPLTNACAEFIEKNLGSGK</sequence>
<evidence type="ECO:0000313" key="1">
    <source>
        <dbReference type="EMBL" id="QRV01767.1"/>
    </source>
</evidence>
<dbReference type="Proteomes" id="UP000602653">
    <property type="component" value="Chromosome"/>
</dbReference>
<protein>
    <submittedName>
        <fullName evidence="1">Uncharacterized protein</fullName>
    </submittedName>
</protein>
<reference evidence="1 2" key="1">
    <citation type="submission" date="2021-02" db="EMBL/GenBank/DDBJ databases">
        <title>Complete Genome Sequence of Arcanobacterium phocisimile strain DSM 26142T from a harbour seal.</title>
        <authorList>
            <person name="Borowiak M."/>
            <person name="Alssahen M."/>
            <person name="Malorny B."/>
            <person name="Laemmler C."/>
            <person name="Siebert U."/>
            <person name="Ploetz M."/>
            <person name="Abdulmawjood A."/>
        </authorList>
    </citation>
    <scope>NUCLEOTIDE SEQUENCE [LARGE SCALE GENOMIC DNA]</scope>
    <source>
        <strain evidence="1 2">DSM 26142</strain>
    </source>
</reference>
<organism evidence="1 2">
    <name type="scientific">Arcanobacterium phocisimile</name>
    <dbReference type="NCBI Taxonomy" id="1302235"/>
    <lineage>
        <taxon>Bacteria</taxon>
        <taxon>Bacillati</taxon>
        <taxon>Actinomycetota</taxon>
        <taxon>Actinomycetes</taxon>
        <taxon>Actinomycetales</taxon>
        <taxon>Actinomycetaceae</taxon>
        <taxon>Arcanobacterium</taxon>
    </lineage>
</organism>
<gene>
    <name evidence="1" type="ORF">JTE88_06645</name>
</gene>
<dbReference type="EMBL" id="CP070228">
    <property type="protein sequence ID" value="QRV01767.1"/>
    <property type="molecule type" value="Genomic_DNA"/>
</dbReference>
<proteinExistence type="predicted"/>
<evidence type="ECO:0000313" key="2">
    <source>
        <dbReference type="Proteomes" id="UP000602653"/>
    </source>
</evidence>
<keyword evidence="2" id="KW-1185">Reference proteome</keyword>
<dbReference type="RefSeq" id="WP_204423779.1">
    <property type="nucleotide sequence ID" value="NZ_CP070228.1"/>
</dbReference>
<name>A0ABX7IG12_9ACTO</name>
<accession>A0ABX7IG12</accession>